<keyword evidence="9" id="KW-1185">Reference proteome</keyword>
<comment type="subcellular location">
    <subcellularLocation>
        <location evidence="1">Cell membrane</location>
        <topology evidence="1">Multi-pass membrane protein</topology>
    </subcellularLocation>
</comment>
<keyword evidence="3" id="KW-1003">Cell membrane</keyword>
<dbReference type="OrthoDB" id="9799219at2"/>
<evidence type="ECO:0000256" key="4">
    <source>
        <dbReference type="ARBA" id="ARBA00022692"/>
    </source>
</evidence>
<dbReference type="PANTHER" id="PTHR34583">
    <property type="entry name" value="ANTIPORTER SUBUNIT MNHC2-RELATED"/>
    <property type="match status" value="1"/>
</dbReference>
<evidence type="ECO:0000256" key="7">
    <source>
        <dbReference type="SAM" id="Phobius"/>
    </source>
</evidence>
<gene>
    <name evidence="8" type="ORF">Dthio_PD2037</name>
</gene>
<accession>D6SPI9</accession>
<dbReference type="InterPro" id="IPR039428">
    <property type="entry name" value="NUOK/Mnh_C1-like"/>
</dbReference>
<evidence type="ECO:0000313" key="8">
    <source>
        <dbReference type="EMBL" id="EFI34665.1"/>
    </source>
</evidence>
<keyword evidence="6 7" id="KW-0472">Membrane</keyword>
<dbReference type="Gene3D" id="1.10.287.3510">
    <property type="match status" value="1"/>
</dbReference>
<protein>
    <submittedName>
        <fullName evidence="8">NADH-ubiquinone oxidoreductase chain 4L</fullName>
    </submittedName>
</protein>
<keyword evidence="5 7" id="KW-1133">Transmembrane helix</keyword>
<comment type="caution">
    <text evidence="8">The sequence shown here is derived from an EMBL/GenBank/DDBJ whole genome shotgun (WGS) entry which is preliminary data.</text>
</comment>
<evidence type="ECO:0000256" key="2">
    <source>
        <dbReference type="ARBA" id="ARBA00010388"/>
    </source>
</evidence>
<dbReference type="Proteomes" id="UP000005496">
    <property type="component" value="Unassembled WGS sequence"/>
</dbReference>
<keyword evidence="4 7" id="KW-0812">Transmembrane</keyword>
<dbReference type="eggNOG" id="COG1006">
    <property type="taxonomic scope" value="Bacteria"/>
</dbReference>
<comment type="similarity">
    <text evidence="2">Belongs to the CPA3 antiporters (TC 2.A.63) subunit C family.</text>
</comment>
<dbReference type="EMBL" id="ACJN02000002">
    <property type="protein sequence ID" value="EFI34665.1"/>
    <property type="molecule type" value="Genomic_DNA"/>
</dbReference>
<reference evidence="8" key="1">
    <citation type="submission" date="2010-05" db="EMBL/GenBank/DDBJ databases">
        <title>The draft genome of Desulfonatronospira thiodismutans ASO3-1.</title>
        <authorList>
            <consortium name="US DOE Joint Genome Institute (JGI-PGF)"/>
            <person name="Lucas S."/>
            <person name="Copeland A."/>
            <person name="Lapidus A."/>
            <person name="Cheng J.-F."/>
            <person name="Bruce D."/>
            <person name="Goodwin L."/>
            <person name="Pitluck S."/>
            <person name="Chertkov O."/>
            <person name="Brettin T."/>
            <person name="Detter J.C."/>
            <person name="Han C."/>
            <person name="Land M.L."/>
            <person name="Hauser L."/>
            <person name="Kyrpides N."/>
            <person name="Mikhailova N."/>
            <person name="Muyzer G."/>
            <person name="Woyke T."/>
        </authorList>
    </citation>
    <scope>NUCLEOTIDE SEQUENCE [LARGE SCALE GENOMIC DNA]</scope>
    <source>
        <strain evidence="8">ASO3-1</strain>
    </source>
</reference>
<evidence type="ECO:0000256" key="1">
    <source>
        <dbReference type="ARBA" id="ARBA00004651"/>
    </source>
</evidence>
<feature type="transmembrane region" description="Helical" evidence="7">
    <location>
        <begin position="32"/>
        <end position="51"/>
    </location>
</feature>
<evidence type="ECO:0000313" key="9">
    <source>
        <dbReference type="Proteomes" id="UP000005496"/>
    </source>
</evidence>
<evidence type="ECO:0000256" key="6">
    <source>
        <dbReference type="ARBA" id="ARBA00023136"/>
    </source>
</evidence>
<dbReference type="RefSeq" id="WP_008869985.1">
    <property type="nucleotide sequence ID" value="NZ_ACJN02000002.1"/>
</dbReference>
<dbReference type="Pfam" id="PF00420">
    <property type="entry name" value="Oxidored_q2"/>
    <property type="match status" value="1"/>
</dbReference>
<evidence type="ECO:0000256" key="5">
    <source>
        <dbReference type="ARBA" id="ARBA00022989"/>
    </source>
</evidence>
<proteinExistence type="inferred from homology"/>
<dbReference type="PANTHER" id="PTHR34583:SF2">
    <property type="entry name" value="ANTIPORTER SUBUNIT MNHC2-RELATED"/>
    <property type="match status" value="1"/>
</dbReference>
<name>D6SPI9_9BACT</name>
<dbReference type="AlphaFoldDB" id="D6SPI9"/>
<feature type="transmembrane region" description="Helical" evidence="7">
    <location>
        <begin position="6"/>
        <end position="23"/>
    </location>
</feature>
<dbReference type="GO" id="GO:0005886">
    <property type="term" value="C:plasma membrane"/>
    <property type="evidence" value="ECO:0007669"/>
    <property type="project" value="UniProtKB-SubCell"/>
</dbReference>
<organism evidence="8 9">
    <name type="scientific">Desulfonatronospira thiodismutans ASO3-1</name>
    <dbReference type="NCBI Taxonomy" id="555779"/>
    <lineage>
        <taxon>Bacteria</taxon>
        <taxon>Pseudomonadati</taxon>
        <taxon>Thermodesulfobacteriota</taxon>
        <taxon>Desulfovibrionia</taxon>
        <taxon>Desulfovibrionales</taxon>
        <taxon>Desulfonatronovibrionaceae</taxon>
        <taxon>Desulfonatronospira</taxon>
    </lineage>
</organism>
<evidence type="ECO:0000256" key="3">
    <source>
        <dbReference type="ARBA" id="ARBA00022475"/>
    </source>
</evidence>
<dbReference type="InterPro" id="IPR050601">
    <property type="entry name" value="CPA3_antiporter_subunitC"/>
</dbReference>
<sequence length="107" mass="11590">MHGFYIYAVTAMLLFCLGLWGLASHKNLLRKIVALNVMAGGVFLLFISIANPDQSGQVDPVPQAMVLTGIVVAISLTAFALFLTRRIHEKTGHAELDTSCSIEDEEG</sequence>
<feature type="transmembrane region" description="Helical" evidence="7">
    <location>
        <begin position="63"/>
        <end position="83"/>
    </location>
</feature>